<organism evidence="1 2">
    <name type="scientific">Mycolicibacterium parafortuitum</name>
    <name type="common">Mycobacterium parafortuitum</name>
    <dbReference type="NCBI Taxonomy" id="39692"/>
    <lineage>
        <taxon>Bacteria</taxon>
        <taxon>Bacillati</taxon>
        <taxon>Actinomycetota</taxon>
        <taxon>Actinomycetes</taxon>
        <taxon>Mycobacteriales</taxon>
        <taxon>Mycobacteriaceae</taxon>
        <taxon>Mycolicibacterium</taxon>
    </lineage>
</organism>
<evidence type="ECO:0000313" key="1">
    <source>
        <dbReference type="EMBL" id="MDZ5088336.1"/>
    </source>
</evidence>
<dbReference type="EMBL" id="JAOXLN010000031">
    <property type="protein sequence ID" value="MDZ5088336.1"/>
    <property type="molecule type" value="Genomic_DNA"/>
</dbReference>
<protein>
    <submittedName>
        <fullName evidence="1">Uncharacterized protein</fullName>
    </submittedName>
</protein>
<name>A0ACC6MMV3_MYCPF</name>
<gene>
    <name evidence="1" type="ORF">OHX15_23340</name>
</gene>
<reference evidence="1 2" key="1">
    <citation type="journal article" date="2021" name="Chemosphere">
        <title>Bioballs carrying a syntrophic Rhodococcus and Mycolicibacterium consortium for simultaneous sorption and biodegradation of fuel oil in contaminated freshwater.</title>
        <authorList>
            <person name="Naloka K."/>
            <person name="Polrit D."/>
            <person name="Muangchinda C."/>
            <person name="Thoetkiattikul H."/>
            <person name="Pinyakong O."/>
        </authorList>
    </citation>
    <scope>NUCLEOTIDE SEQUENCE [LARGE SCALE GENOMIC DNA]</scope>
    <source>
        <strain evidence="1 2">J101</strain>
    </source>
</reference>
<evidence type="ECO:0000313" key="2">
    <source>
        <dbReference type="Proteomes" id="UP001289645"/>
    </source>
</evidence>
<keyword evidence="2" id="KW-1185">Reference proteome</keyword>
<dbReference type="Proteomes" id="UP001289645">
    <property type="component" value="Unassembled WGS sequence"/>
</dbReference>
<proteinExistence type="predicted"/>
<accession>A0ACC6MMV3</accession>
<sequence>MSGRPLRRPDTSAAARRALASCRTPGNAATACAPTRDSAPARDATSHATTGNCTAARGTSGDRTTAGHIRAGNRTAAGHAVHRWPQRHAGRDLRTSTEDVAALRAVVAHGGVACGPRLHRVLVDGC</sequence>
<comment type="caution">
    <text evidence="1">The sequence shown here is derived from an EMBL/GenBank/DDBJ whole genome shotgun (WGS) entry which is preliminary data.</text>
</comment>